<protein>
    <submittedName>
        <fullName evidence="2">Uncharacterized protein</fullName>
    </submittedName>
</protein>
<evidence type="ECO:0000313" key="3">
    <source>
        <dbReference type="Proteomes" id="UP001140562"/>
    </source>
</evidence>
<accession>A0A9W9BWP4</accession>
<comment type="caution">
    <text evidence="2">The sequence shown here is derived from an EMBL/GenBank/DDBJ whole genome shotgun (WGS) entry which is preliminary data.</text>
</comment>
<dbReference type="EMBL" id="JAPEUV010000130">
    <property type="protein sequence ID" value="KAJ4332022.1"/>
    <property type="molecule type" value="Genomic_DNA"/>
</dbReference>
<evidence type="ECO:0000313" key="2">
    <source>
        <dbReference type="EMBL" id="KAJ4332022.1"/>
    </source>
</evidence>
<reference evidence="2" key="1">
    <citation type="submission" date="2022-10" db="EMBL/GenBank/DDBJ databases">
        <title>Tapping the CABI collections for fungal endophytes: first genome assemblies for Collariella, Neodidymelliopsis, Ascochyta clinopodiicola, Didymella pomorum, Didymosphaeria variabile, Neocosmospora piperis and Neocucurbitaria cava.</title>
        <authorList>
            <person name="Hill R."/>
        </authorList>
    </citation>
    <scope>NUCLEOTIDE SEQUENCE</scope>
    <source>
        <strain evidence="2">IMI 360193</strain>
    </source>
</reference>
<organism evidence="2 3">
    <name type="scientific">Didymella glomerata</name>
    <dbReference type="NCBI Taxonomy" id="749621"/>
    <lineage>
        <taxon>Eukaryota</taxon>
        <taxon>Fungi</taxon>
        <taxon>Dikarya</taxon>
        <taxon>Ascomycota</taxon>
        <taxon>Pezizomycotina</taxon>
        <taxon>Dothideomycetes</taxon>
        <taxon>Pleosporomycetidae</taxon>
        <taxon>Pleosporales</taxon>
        <taxon>Pleosporineae</taxon>
        <taxon>Didymellaceae</taxon>
        <taxon>Didymella</taxon>
    </lineage>
</organism>
<feature type="compositionally biased region" description="Basic and acidic residues" evidence="1">
    <location>
        <begin position="132"/>
        <end position="143"/>
    </location>
</feature>
<name>A0A9W9BWP4_9PLEO</name>
<gene>
    <name evidence="2" type="ORF">N0V87_008699</name>
</gene>
<dbReference type="Proteomes" id="UP001140562">
    <property type="component" value="Unassembled WGS sequence"/>
</dbReference>
<dbReference type="AlphaFoldDB" id="A0A9W9BWP4"/>
<feature type="region of interest" description="Disordered" evidence="1">
    <location>
        <begin position="117"/>
        <end position="160"/>
    </location>
</feature>
<sequence>MSAPSSGPAATGNRTVKYHRCTLSEAKEHEQDGHRIWDDTTGRLWRPFPTAMSTYRNTLQEQDPNAAFHTHFQQVVDAKRALEEARETVGYDESLTGATQSASEVLTKLISSKAGINTGGLPVNSNTMNDNVELHNEDQRMPDADLNQDTPAAKQEKPAE</sequence>
<keyword evidence="3" id="KW-1185">Reference proteome</keyword>
<evidence type="ECO:0000256" key="1">
    <source>
        <dbReference type="SAM" id="MobiDB-lite"/>
    </source>
</evidence>
<proteinExistence type="predicted"/>